<dbReference type="Proteomes" id="UP000242188">
    <property type="component" value="Unassembled WGS sequence"/>
</dbReference>
<feature type="transmembrane region" description="Helical" evidence="1">
    <location>
        <begin position="112"/>
        <end position="130"/>
    </location>
</feature>
<keyword evidence="1" id="KW-0812">Transmembrane</keyword>
<gene>
    <name evidence="3" type="ORF">KP79_PYT11271</name>
</gene>
<proteinExistence type="predicted"/>
<organism evidence="3 4">
    <name type="scientific">Mizuhopecten yessoensis</name>
    <name type="common">Japanese scallop</name>
    <name type="synonym">Patinopecten yessoensis</name>
    <dbReference type="NCBI Taxonomy" id="6573"/>
    <lineage>
        <taxon>Eukaryota</taxon>
        <taxon>Metazoa</taxon>
        <taxon>Spiralia</taxon>
        <taxon>Lophotrochozoa</taxon>
        <taxon>Mollusca</taxon>
        <taxon>Bivalvia</taxon>
        <taxon>Autobranchia</taxon>
        <taxon>Pteriomorphia</taxon>
        <taxon>Pectinida</taxon>
        <taxon>Pectinoidea</taxon>
        <taxon>Pectinidae</taxon>
        <taxon>Mizuhopecten</taxon>
    </lineage>
</organism>
<sequence length="345" mass="38677">MEENTNDPQKEKEESTGYSKYGITDVPKTSIATSWGQTKTFAGLSRTELTFLLVTTVNILTAIGLTLYSFIEVIKNDPEVPDFTFALLLLINAVFCLFYAFHGVLRERIYELYVLIIAIIVIVLYCTVEYGVNVNGRKTFKLVRMILTCVLAPPNIVLAWAVARDFGYLQFRIVGASEFLQHLYAQASIFSCALKFDVQVTVSMVVLVLRKGTSLNVLEQVVLGVGIPYSILWNILGSVVLKKEWRSGAFVFAFLGLAKPSYYIYKIANEYVNIDDNLKQSETITYAVLTAGILALLVWLIMMVELYIVCKNFGNGLKEIAFETAATESTSLITGRKQRHHNPLI</sequence>
<reference evidence="3 4" key="1">
    <citation type="journal article" date="2017" name="Nat. Ecol. Evol.">
        <title>Scallop genome provides insights into evolution of bilaterian karyotype and development.</title>
        <authorList>
            <person name="Wang S."/>
            <person name="Zhang J."/>
            <person name="Jiao W."/>
            <person name="Li J."/>
            <person name="Xun X."/>
            <person name="Sun Y."/>
            <person name="Guo X."/>
            <person name="Huan P."/>
            <person name="Dong B."/>
            <person name="Zhang L."/>
            <person name="Hu X."/>
            <person name="Sun X."/>
            <person name="Wang J."/>
            <person name="Zhao C."/>
            <person name="Wang Y."/>
            <person name="Wang D."/>
            <person name="Huang X."/>
            <person name="Wang R."/>
            <person name="Lv J."/>
            <person name="Li Y."/>
            <person name="Zhang Z."/>
            <person name="Liu B."/>
            <person name="Lu W."/>
            <person name="Hui Y."/>
            <person name="Liang J."/>
            <person name="Zhou Z."/>
            <person name="Hou R."/>
            <person name="Li X."/>
            <person name="Liu Y."/>
            <person name="Li H."/>
            <person name="Ning X."/>
            <person name="Lin Y."/>
            <person name="Zhao L."/>
            <person name="Xing Q."/>
            <person name="Dou J."/>
            <person name="Li Y."/>
            <person name="Mao J."/>
            <person name="Guo H."/>
            <person name="Dou H."/>
            <person name="Li T."/>
            <person name="Mu C."/>
            <person name="Jiang W."/>
            <person name="Fu Q."/>
            <person name="Fu X."/>
            <person name="Miao Y."/>
            <person name="Liu J."/>
            <person name="Yu Q."/>
            <person name="Li R."/>
            <person name="Liao H."/>
            <person name="Li X."/>
            <person name="Kong Y."/>
            <person name="Jiang Z."/>
            <person name="Chourrout D."/>
            <person name="Li R."/>
            <person name="Bao Z."/>
        </authorList>
    </citation>
    <scope>NUCLEOTIDE SEQUENCE [LARGE SCALE GENOMIC DNA]</scope>
    <source>
        <strain evidence="3 4">PY_sf001</strain>
    </source>
</reference>
<feature type="transmembrane region" description="Helical" evidence="1">
    <location>
        <begin position="49"/>
        <end position="71"/>
    </location>
</feature>
<dbReference type="OrthoDB" id="2448307at2759"/>
<dbReference type="InterPro" id="IPR056691">
    <property type="entry name" value="DUF7789"/>
</dbReference>
<feature type="transmembrane region" description="Helical" evidence="1">
    <location>
        <begin position="248"/>
        <end position="265"/>
    </location>
</feature>
<feature type="transmembrane region" description="Helical" evidence="1">
    <location>
        <begin position="142"/>
        <end position="163"/>
    </location>
</feature>
<accession>A0A210Q939</accession>
<comment type="caution">
    <text evidence="3">The sequence shown here is derived from an EMBL/GenBank/DDBJ whole genome shotgun (WGS) entry which is preliminary data.</text>
</comment>
<name>A0A210Q939_MIZYE</name>
<keyword evidence="4" id="KW-1185">Reference proteome</keyword>
<evidence type="ECO:0000313" key="4">
    <source>
        <dbReference type="Proteomes" id="UP000242188"/>
    </source>
</evidence>
<feature type="domain" description="DUF7789" evidence="2">
    <location>
        <begin position="36"/>
        <end position="163"/>
    </location>
</feature>
<dbReference type="EMBL" id="NEDP02004538">
    <property type="protein sequence ID" value="OWF45248.1"/>
    <property type="molecule type" value="Genomic_DNA"/>
</dbReference>
<protein>
    <recommendedName>
        <fullName evidence="2">DUF7789 domain-containing protein</fullName>
    </recommendedName>
</protein>
<evidence type="ECO:0000256" key="1">
    <source>
        <dbReference type="SAM" id="Phobius"/>
    </source>
</evidence>
<feature type="transmembrane region" description="Helical" evidence="1">
    <location>
        <begin position="83"/>
        <end position="105"/>
    </location>
</feature>
<feature type="domain" description="DUF7789" evidence="2">
    <location>
        <begin position="174"/>
        <end position="306"/>
    </location>
</feature>
<evidence type="ECO:0000313" key="3">
    <source>
        <dbReference type="EMBL" id="OWF45248.1"/>
    </source>
</evidence>
<dbReference type="PANTHER" id="PTHR39299:SF1">
    <property type="entry name" value="TRANSMEMBRANE PROTEIN"/>
    <property type="match status" value="1"/>
</dbReference>
<evidence type="ECO:0000259" key="2">
    <source>
        <dbReference type="Pfam" id="PF25044"/>
    </source>
</evidence>
<dbReference type="AlphaFoldDB" id="A0A210Q939"/>
<feature type="transmembrane region" description="Helical" evidence="1">
    <location>
        <begin position="285"/>
        <end position="308"/>
    </location>
</feature>
<dbReference type="STRING" id="6573.A0A210Q939"/>
<dbReference type="Pfam" id="PF25044">
    <property type="entry name" value="DUF7789"/>
    <property type="match status" value="2"/>
</dbReference>
<dbReference type="PANTHER" id="PTHR39299">
    <property type="entry name" value="TRANSMEMBRANE PROTEIN"/>
    <property type="match status" value="1"/>
</dbReference>
<keyword evidence="1" id="KW-1133">Transmembrane helix</keyword>
<feature type="transmembrane region" description="Helical" evidence="1">
    <location>
        <begin position="221"/>
        <end position="241"/>
    </location>
</feature>
<keyword evidence="1" id="KW-0472">Membrane</keyword>